<dbReference type="GO" id="GO:0006508">
    <property type="term" value="P:proteolysis"/>
    <property type="evidence" value="ECO:0007669"/>
    <property type="project" value="UniProtKB-KW"/>
</dbReference>
<evidence type="ECO:0000256" key="4">
    <source>
        <dbReference type="ARBA" id="ARBA00022670"/>
    </source>
</evidence>
<evidence type="ECO:0000256" key="7">
    <source>
        <dbReference type="ARBA" id="ARBA00022801"/>
    </source>
</evidence>
<dbReference type="Pfam" id="PF01435">
    <property type="entry name" value="Peptidase_M48"/>
    <property type="match status" value="1"/>
</dbReference>
<keyword evidence="7" id="KW-0378">Hydrolase</keyword>
<feature type="domain" description="Peptidase M48" evidence="13">
    <location>
        <begin position="82"/>
        <end position="349"/>
    </location>
</feature>
<dbReference type="InterPro" id="IPR050083">
    <property type="entry name" value="HtpX_protease"/>
</dbReference>
<evidence type="ECO:0000256" key="10">
    <source>
        <dbReference type="ARBA" id="ARBA00023049"/>
    </source>
</evidence>
<evidence type="ECO:0000313" key="14">
    <source>
        <dbReference type="EMBL" id="KAB7847247.1"/>
    </source>
</evidence>
<evidence type="ECO:0000256" key="1">
    <source>
        <dbReference type="ARBA" id="ARBA00001947"/>
    </source>
</evidence>
<evidence type="ECO:0000259" key="13">
    <source>
        <dbReference type="Pfam" id="PF01435"/>
    </source>
</evidence>
<comment type="subcellular location">
    <subcellularLocation>
        <location evidence="2">Cell membrane</location>
        <topology evidence="2">Multi-pass membrane protein</topology>
    </subcellularLocation>
</comment>
<dbReference type="CDD" id="cd07328">
    <property type="entry name" value="M48_Ste24p_like"/>
    <property type="match status" value="1"/>
</dbReference>
<keyword evidence="10 14" id="KW-0482">Metalloprotease</keyword>
<dbReference type="RefSeq" id="WP_152263288.1">
    <property type="nucleotide sequence ID" value="NZ_JBFADJ010000040.1"/>
</dbReference>
<evidence type="ECO:0000256" key="6">
    <source>
        <dbReference type="ARBA" id="ARBA00022723"/>
    </source>
</evidence>
<evidence type="ECO:0000256" key="3">
    <source>
        <dbReference type="ARBA" id="ARBA00022475"/>
    </source>
</evidence>
<protein>
    <submittedName>
        <fullName evidence="14">M48 family metalloprotease</fullName>
    </submittedName>
</protein>
<keyword evidence="3" id="KW-1003">Cell membrane</keyword>
<dbReference type="PANTHER" id="PTHR43221">
    <property type="entry name" value="PROTEASE HTPX"/>
    <property type="match status" value="1"/>
</dbReference>
<evidence type="ECO:0000256" key="9">
    <source>
        <dbReference type="ARBA" id="ARBA00022989"/>
    </source>
</evidence>
<proteinExistence type="predicted"/>
<organism evidence="14 15">
    <name type="scientific">Streptomyces mobaraensis</name>
    <name type="common">Streptoverticillium mobaraense</name>
    <dbReference type="NCBI Taxonomy" id="35621"/>
    <lineage>
        <taxon>Bacteria</taxon>
        <taxon>Bacillati</taxon>
        <taxon>Actinomycetota</taxon>
        <taxon>Actinomycetes</taxon>
        <taxon>Kitasatosporales</taxon>
        <taxon>Streptomycetaceae</taxon>
        <taxon>Streptomyces</taxon>
    </lineage>
</organism>
<keyword evidence="4 14" id="KW-0645">Protease</keyword>
<evidence type="ECO:0000256" key="12">
    <source>
        <dbReference type="SAM" id="Phobius"/>
    </source>
</evidence>
<evidence type="ECO:0000313" key="15">
    <source>
        <dbReference type="Proteomes" id="UP000327000"/>
    </source>
</evidence>
<comment type="cofactor">
    <cofactor evidence="1">
        <name>Zn(2+)</name>
        <dbReference type="ChEBI" id="CHEBI:29105"/>
    </cofactor>
</comment>
<keyword evidence="9 12" id="KW-1133">Transmembrane helix</keyword>
<feature type="transmembrane region" description="Helical" evidence="12">
    <location>
        <begin position="12"/>
        <end position="35"/>
    </location>
</feature>
<gene>
    <name evidence="14" type="ORF">FRZ00_11060</name>
</gene>
<dbReference type="OrthoDB" id="155290at2"/>
<evidence type="ECO:0000256" key="2">
    <source>
        <dbReference type="ARBA" id="ARBA00004651"/>
    </source>
</evidence>
<dbReference type="EMBL" id="VOKX01000016">
    <property type="protein sequence ID" value="KAB7847247.1"/>
    <property type="molecule type" value="Genomic_DNA"/>
</dbReference>
<dbReference type="PANTHER" id="PTHR43221:SF1">
    <property type="entry name" value="PROTEASE HTPX"/>
    <property type="match status" value="1"/>
</dbReference>
<dbReference type="Proteomes" id="UP000327000">
    <property type="component" value="Unassembled WGS sequence"/>
</dbReference>
<comment type="caution">
    <text evidence="14">The sequence shown here is derived from an EMBL/GenBank/DDBJ whole genome shotgun (WGS) entry which is preliminary data.</text>
</comment>
<evidence type="ECO:0000256" key="8">
    <source>
        <dbReference type="ARBA" id="ARBA00022833"/>
    </source>
</evidence>
<evidence type="ECO:0000256" key="5">
    <source>
        <dbReference type="ARBA" id="ARBA00022692"/>
    </source>
</evidence>
<dbReference type="AlphaFoldDB" id="A0A5N5W9Q2"/>
<keyword evidence="6" id="KW-0479">Metal-binding</keyword>
<keyword evidence="15" id="KW-1185">Reference proteome</keyword>
<keyword evidence="5 12" id="KW-0812">Transmembrane</keyword>
<dbReference type="GO" id="GO:0004222">
    <property type="term" value="F:metalloendopeptidase activity"/>
    <property type="evidence" value="ECO:0007669"/>
    <property type="project" value="InterPro"/>
</dbReference>
<dbReference type="GO" id="GO:0005886">
    <property type="term" value="C:plasma membrane"/>
    <property type="evidence" value="ECO:0007669"/>
    <property type="project" value="UniProtKB-SubCell"/>
</dbReference>
<reference evidence="14 15" key="1">
    <citation type="journal article" date="2019" name="Microb. Cell Fact.">
        <title>Exploring novel herbicidin analogues by transcriptional regulator overexpression and MS/MS molecular networking.</title>
        <authorList>
            <person name="Shi Y."/>
            <person name="Gu R."/>
            <person name="Li Y."/>
            <person name="Wang X."/>
            <person name="Ren W."/>
            <person name="Li X."/>
            <person name="Wang L."/>
            <person name="Xie Y."/>
            <person name="Hong B."/>
        </authorList>
    </citation>
    <scope>NUCLEOTIDE SEQUENCE [LARGE SCALE GENOMIC DNA]</scope>
    <source>
        <strain evidence="14 15">US-43</strain>
    </source>
</reference>
<dbReference type="InterPro" id="IPR001915">
    <property type="entry name" value="Peptidase_M48"/>
</dbReference>
<keyword evidence="8" id="KW-0862">Zinc</keyword>
<keyword evidence="11 12" id="KW-0472">Membrane</keyword>
<accession>A0A5N5W9Q2</accession>
<evidence type="ECO:0000256" key="11">
    <source>
        <dbReference type="ARBA" id="ARBA00023136"/>
    </source>
</evidence>
<dbReference type="GO" id="GO:0046872">
    <property type="term" value="F:metal ion binding"/>
    <property type="evidence" value="ECO:0007669"/>
    <property type="project" value="UniProtKB-KW"/>
</dbReference>
<dbReference type="Gene3D" id="3.30.2010.10">
    <property type="entry name" value="Metalloproteases ('zincins'), catalytic domain"/>
    <property type="match status" value="1"/>
</dbReference>
<sequence length="525" mass="56453">MGVSLRAFRALVLLFGFYLFCLAVLCALIGTAVLVYRSLGAHPATVKLIALPLLLTVPLVRGMLHLRTPGDDGEDGLPVSEAEQPRLWAAVREVAATAGTRAPDEILLIGGVNAAVSENSRFLGLVPGRRRLYIGIPLMTGLTDSQLRAVLGHEFGHYCNADTRISAITLRGRHALARTVTAFRRQSEKLVEKELTKQRAAAEKRALKGRKPKKAGSTGAGRSHRLMARLFVGYAKFYLRVTRGDGRRQELAADRVAVRVAGRDATASALRRTAALAALHDFYLDGYATLGLPAGLLPPEGQFYGGLGHLLAAPGRRAEFERLARELPGGEPSPYDAHPPMAERVALIEALPDDGRAARGPERWSLELLDAPERLLVRLEEATLAPEVLRLRRASWPELVHFGIRAHRAAEVERLRAATAAYTGGDGSLRALLDAADGGLLRHVAARLTGGDGGADARAELLRGLHALVVLELVDAGWAGWELSWSDAARLRLPEGYGELVPAAVEAVAAEVPDTRPLRSLLPAA</sequence>
<name>A0A5N5W9Q2_STRMB</name>